<organism evidence="2 3">
    <name type="scientific">Inquilinus limosus MP06</name>
    <dbReference type="NCBI Taxonomy" id="1398085"/>
    <lineage>
        <taxon>Bacteria</taxon>
        <taxon>Pseudomonadati</taxon>
        <taxon>Pseudomonadota</taxon>
        <taxon>Alphaproteobacteria</taxon>
        <taxon>Rhodospirillales</taxon>
        <taxon>Rhodospirillaceae</taxon>
        <taxon>Inquilinus</taxon>
    </lineage>
</organism>
<reference evidence="2 3" key="1">
    <citation type="submission" date="2014-01" db="EMBL/GenBank/DDBJ databases">
        <title>Genome sequence determination for a cystic fibrosis isolate, Inquilinus limosus.</title>
        <authorList>
            <person name="Pino M."/>
            <person name="Di Conza J."/>
            <person name="Gutkind G."/>
        </authorList>
    </citation>
    <scope>NUCLEOTIDE SEQUENCE [LARGE SCALE GENOMIC DNA]</scope>
    <source>
        <strain evidence="2 3">MP06</strain>
    </source>
</reference>
<dbReference type="Proteomes" id="UP000029995">
    <property type="component" value="Unassembled WGS sequence"/>
</dbReference>
<dbReference type="AlphaFoldDB" id="A0A0A0DA77"/>
<accession>A0A0A0DA77</accession>
<name>A0A0A0DA77_9PROT</name>
<proteinExistence type="predicted"/>
<comment type="caution">
    <text evidence="2">The sequence shown here is derived from an EMBL/GenBank/DDBJ whole genome shotgun (WGS) entry which is preliminary data.</text>
</comment>
<protein>
    <submittedName>
        <fullName evidence="2">Uncharacterized protein</fullName>
    </submittedName>
</protein>
<evidence type="ECO:0000313" key="2">
    <source>
        <dbReference type="EMBL" id="KGM35039.1"/>
    </source>
</evidence>
<gene>
    <name evidence="2" type="ORF">P409_06725</name>
</gene>
<evidence type="ECO:0000313" key="3">
    <source>
        <dbReference type="Proteomes" id="UP000029995"/>
    </source>
</evidence>
<sequence>MARLASTRARPSSAAPHSTTIRAPSRSLSVPQPKPATPMTRKLSVMALEMPARLQPVSDAIGCRKIASENIAPMPTQVMSAPTPMMTQR</sequence>
<feature type="compositionally biased region" description="Low complexity" evidence="1">
    <location>
        <begin position="1"/>
        <end position="20"/>
    </location>
</feature>
<dbReference type="EMBL" id="JANX01000052">
    <property type="protein sequence ID" value="KGM35039.1"/>
    <property type="molecule type" value="Genomic_DNA"/>
</dbReference>
<feature type="region of interest" description="Disordered" evidence="1">
    <location>
        <begin position="1"/>
        <end position="38"/>
    </location>
</feature>
<evidence type="ECO:0000256" key="1">
    <source>
        <dbReference type="SAM" id="MobiDB-lite"/>
    </source>
</evidence>